<evidence type="ECO:0000256" key="4">
    <source>
        <dbReference type="ARBA" id="ARBA00022989"/>
    </source>
</evidence>
<feature type="transmembrane region" description="Helical" evidence="6">
    <location>
        <begin position="21"/>
        <end position="39"/>
    </location>
</feature>
<evidence type="ECO:0000256" key="2">
    <source>
        <dbReference type="ARBA" id="ARBA00022692"/>
    </source>
</evidence>
<evidence type="ECO:0000313" key="8">
    <source>
        <dbReference type="EMBL" id="MCQ4924432.1"/>
    </source>
</evidence>
<comment type="subcellular location">
    <subcellularLocation>
        <location evidence="1">Membrane</location>
        <topology evidence="1">Multi-pass membrane protein</topology>
    </subcellularLocation>
</comment>
<gene>
    <name evidence="8" type="ORF">NE686_15120</name>
</gene>
<feature type="transmembrane region" description="Helical" evidence="6">
    <location>
        <begin position="370"/>
        <end position="390"/>
    </location>
</feature>
<name>A0ABT1SD67_9FIRM</name>
<dbReference type="RefSeq" id="WP_256312178.1">
    <property type="nucleotide sequence ID" value="NZ_JANGAC010000012.1"/>
</dbReference>
<dbReference type="Pfam" id="PF05140">
    <property type="entry name" value="ResB"/>
    <property type="match status" value="1"/>
</dbReference>
<accession>A0ABT1SD67</accession>
<evidence type="ECO:0000256" key="3">
    <source>
        <dbReference type="ARBA" id="ARBA00022748"/>
    </source>
</evidence>
<keyword evidence="4 6" id="KW-1133">Transmembrane helix</keyword>
<proteinExistence type="predicted"/>
<keyword evidence="5 6" id="KW-0472">Membrane</keyword>
<reference evidence="8 9" key="1">
    <citation type="submission" date="2022-06" db="EMBL/GenBank/DDBJ databases">
        <title>Isolation of gut microbiota from human fecal samples.</title>
        <authorList>
            <person name="Pamer E.G."/>
            <person name="Barat B."/>
            <person name="Waligurski E."/>
            <person name="Medina S."/>
            <person name="Paddock L."/>
            <person name="Mostad J."/>
        </authorList>
    </citation>
    <scope>NUCLEOTIDE SEQUENCE [LARGE SCALE GENOMIC DNA]</scope>
    <source>
        <strain evidence="8 9">DFI.7.95</strain>
    </source>
</reference>
<keyword evidence="2 6" id="KW-0812">Transmembrane</keyword>
<dbReference type="PANTHER" id="PTHR31566:SF0">
    <property type="entry name" value="CYTOCHROME C BIOGENESIS PROTEIN CCS1, CHLOROPLASTIC"/>
    <property type="match status" value="1"/>
</dbReference>
<organism evidence="8 9">
    <name type="scientific">Tissierella carlieri</name>
    <dbReference type="NCBI Taxonomy" id="689904"/>
    <lineage>
        <taxon>Bacteria</taxon>
        <taxon>Bacillati</taxon>
        <taxon>Bacillota</taxon>
        <taxon>Tissierellia</taxon>
        <taxon>Tissierellales</taxon>
        <taxon>Tissierellaceae</taxon>
        <taxon>Tissierella</taxon>
    </lineage>
</organism>
<dbReference type="EMBL" id="JANGAC010000012">
    <property type="protein sequence ID" value="MCQ4924432.1"/>
    <property type="molecule type" value="Genomic_DNA"/>
</dbReference>
<keyword evidence="9" id="KW-1185">Reference proteome</keyword>
<dbReference type="Proteomes" id="UP001524478">
    <property type="component" value="Unassembled WGS sequence"/>
</dbReference>
<dbReference type="InterPro" id="IPR007816">
    <property type="entry name" value="ResB-like_domain"/>
</dbReference>
<evidence type="ECO:0000256" key="1">
    <source>
        <dbReference type="ARBA" id="ARBA00004141"/>
    </source>
</evidence>
<dbReference type="PANTHER" id="PTHR31566">
    <property type="entry name" value="CYTOCHROME C BIOGENESIS PROTEIN CCS1, CHLOROPLASTIC"/>
    <property type="match status" value="1"/>
</dbReference>
<feature type="transmembrane region" description="Helical" evidence="6">
    <location>
        <begin position="156"/>
        <end position="177"/>
    </location>
</feature>
<feature type="domain" description="ResB-like" evidence="7">
    <location>
        <begin position="19"/>
        <end position="421"/>
    </location>
</feature>
<evidence type="ECO:0000313" key="9">
    <source>
        <dbReference type="Proteomes" id="UP001524478"/>
    </source>
</evidence>
<evidence type="ECO:0000256" key="5">
    <source>
        <dbReference type="ARBA" id="ARBA00023136"/>
    </source>
</evidence>
<evidence type="ECO:0000256" key="6">
    <source>
        <dbReference type="SAM" id="Phobius"/>
    </source>
</evidence>
<protein>
    <submittedName>
        <fullName evidence="8">Cytochrome c biogenesis protein ResB</fullName>
    </submittedName>
</protein>
<evidence type="ECO:0000259" key="7">
    <source>
        <dbReference type="Pfam" id="PF05140"/>
    </source>
</evidence>
<sequence length="432" mass="50222">MKENKDRFLVKLWRNLHSMKLGIILLMIIGLLSIIGTVIPQENPLKYYETNYSQIVYEIIKAFSLYKVYDSWWFIALISVLALNLILCSIKRFKQVFNLVTNKIDFDLELNKLKDIQKISLEKDEIGKIFNEMKYKSIKEKDFENGKLYYGNKNSIGYLGSWLTHLGILVIIVFFTYGKLYGFEAYVHGVPGTTVEVPGTQHFINIKDFNVSFRDDFTVEQYVSDIEVLKNGHVIDVGQVLVNHPFRTNDLNVYQNSTGWAVDATLYKNGEEYRHKTIYQGDFFIEDDQMIALQFVNFYPDLDETTTTTLRNKSPLPNHPVMLYALFYNGHRVDMNLLHMNEEVGFQEYNFIVDNPQMFTLLQIVYDPGVAGAFVGGVFLLIGIFLAFYVNPKKLRIYVDNSGQVMIYGKSYKHNGEYLEELNKVIDTIRRN</sequence>
<comment type="caution">
    <text evidence="8">The sequence shown here is derived from an EMBL/GenBank/DDBJ whole genome shotgun (WGS) entry which is preliminary data.</text>
</comment>
<feature type="transmembrane region" description="Helical" evidence="6">
    <location>
        <begin position="71"/>
        <end position="90"/>
    </location>
</feature>
<keyword evidence="3" id="KW-0201">Cytochrome c-type biogenesis</keyword>
<dbReference type="InterPro" id="IPR023494">
    <property type="entry name" value="Cyt_c_bgen_Ccs1/CcsB/ResB"/>
</dbReference>